<dbReference type="SUPFAM" id="SSF51197">
    <property type="entry name" value="Clavaminate synthase-like"/>
    <property type="match status" value="1"/>
</dbReference>
<accession>A0ABW8NG90</accession>
<keyword evidence="2" id="KW-0560">Oxidoreductase</keyword>
<dbReference type="PANTHER" id="PTHR31573">
    <property type="entry name" value="ALPHA-KETOGLUTARATE-DEPENDENT DIOXYGENASE ALKB HOMOLOG 2"/>
    <property type="match status" value="1"/>
</dbReference>
<proteinExistence type="predicted"/>
<keyword evidence="2" id="KW-0223">Dioxygenase</keyword>
<feature type="domain" description="Fe2OG dioxygenase" evidence="1">
    <location>
        <begin position="77"/>
        <end position="187"/>
    </location>
</feature>
<organism evidence="2 3">
    <name type="scientific">Oceanobacter antarcticus</name>
    <dbReference type="NCBI Taxonomy" id="3133425"/>
    <lineage>
        <taxon>Bacteria</taxon>
        <taxon>Pseudomonadati</taxon>
        <taxon>Pseudomonadota</taxon>
        <taxon>Gammaproteobacteria</taxon>
        <taxon>Oceanospirillales</taxon>
        <taxon>Oceanospirillaceae</taxon>
        <taxon>Oceanobacter</taxon>
    </lineage>
</organism>
<dbReference type="PANTHER" id="PTHR31573:SF1">
    <property type="entry name" value="DNA OXIDATIVE DEMETHYLASE ALKBH2"/>
    <property type="match status" value="1"/>
</dbReference>
<sequence length="191" mass="21866">MTQSEADEWLHWLLHEVAWGNAFYEAFGRRFPIPRQQAWFADAGIRYRYSDNLLTTLPWPERLNRLRQRVESLTGQRFNSVLATLYRSGEDSVGWHADDESELGPAPVIASLSVGATRAFCLRPKITPGHQHTHEPQPEPQPEIAVPVHSGDLWLMQPPCQQHWEHAVPAETGIHQPRVNLTFRWVIPPAS</sequence>
<dbReference type="InterPro" id="IPR027450">
    <property type="entry name" value="AlkB-like"/>
</dbReference>
<protein>
    <submittedName>
        <fullName evidence="2">Alpha-ketoglutarate-dependent dioxygenase AlkB</fullName>
    </submittedName>
</protein>
<dbReference type="InterPro" id="IPR005123">
    <property type="entry name" value="Oxoglu/Fe-dep_dioxygenase_dom"/>
</dbReference>
<dbReference type="Proteomes" id="UP001620597">
    <property type="component" value="Unassembled WGS sequence"/>
</dbReference>
<dbReference type="RefSeq" id="WP_416205324.1">
    <property type="nucleotide sequence ID" value="NZ_JBBKTX010000006.1"/>
</dbReference>
<dbReference type="InterPro" id="IPR037151">
    <property type="entry name" value="AlkB-like_sf"/>
</dbReference>
<keyword evidence="3" id="KW-1185">Reference proteome</keyword>
<evidence type="ECO:0000313" key="3">
    <source>
        <dbReference type="Proteomes" id="UP001620597"/>
    </source>
</evidence>
<evidence type="ECO:0000313" key="2">
    <source>
        <dbReference type="EMBL" id="MFK4751973.1"/>
    </source>
</evidence>
<name>A0ABW8NG90_9GAMM</name>
<dbReference type="Pfam" id="PF13532">
    <property type="entry name" value="2OG-FeII_Oxy_2"/>
    <property type="match status" value="1"/>
</dbReference>
<dbReference type="GO" id="GO:0051213">
    <property type="term" value="F:dioxygenase activity"/>
    <property type="evidence" value="ECO:0007669"/>
    <property type="project" value="UniProtKB-KW"/>
</dbReference>
<evidence type="ECO:0000259" key="1">
    <source>
        <dbReference type="PROSITE" id="PS51471"/>
    </source>
</evidence>
<reference evidence="2 3" key="1">
    <citation type="submission" date="2024-03" db="EMBL/GenBank/DDBJ databases">
        <title>High-quality draft genome sequence of Oceanobacter sp. wDCs-4.</title>
        <authorList>
            <person name="Dong C."/>
        </authorList>
    </citation>
    <scope>NUCLEOTIDE SEQUENCE [LARGE SCALE GENOMIC DNA]</scope>
    <source>
        <strain evidence="3">wDCs-4</strain>
    </source>
</reference>
<dbReference type="PROSITE" id="PS51471">
    <property type="entry name" value="FE2OG_OXY"/>
    <property type="match status" value="1"/>
</dbReference>
<comment type="caution">
    <text evidence="2">The sequence shown here is derived from an EMBL/GenBank/DDBJ whole genome shotgun (WGS) entry which is preliminary data.</text>
</comment>
<dbReference type="Gene3D" id="2.60.120.590">
    <property type="entry name" value="Alpha-ketoglutarate-dependent dioxygenase AlkB-like"/>
    <property type="match status" value="1"/>
</dbReference>
<dbReference type="EMBL" id="JBBKTX010000006">
    <property type="protein sequence ID" value="MFK4751973.1"/>
    <property type="molecule type" value="Genomic_DNA"/>
</dbReference>
<dbReference type="InterPro" id="IPR032852">
    <property type="entry name" value="ALKBH2"/>
</dbReference>
<gene>
    <name evidence="2" type="ORF">WG929_06075</name>
</gene>